<dbReference type="GO" id="GO:0009381">
    <property type="term" value="F:excinuclease ABC activity"/>
    <property type="evidence" value="ECO:0007669"/>
    <property type="project" value="InterPro"/>
</dbReference>
<dbReference type="Pfam" id="PF01541">
    <property type="entry name" value="GIY-YIG"/>
    <property type="match status" value="1"/>
</dbReference>
<dbReference type="InterPro" id="IPR038476">
    <property type="entry name" value="UvrC_RNase_H_dom_sf"/>
</dbReference>
<evidence type="ECO:0000256" key="1">
    <source>
        <dbReference type="ARBA" id="ARBA00022490"/>
    </source>
</evidence>
<protein>
    <recommendedName>
        <fullName evidence="10">GIY-YIG domain-containing protein</fullName>
    </recommendedName>
</protein>
<sequence>MKQSIISKIKSAPKKPGIYIFYSQKKPLYIGKASNLRNRLKSYLKVTDLKTQSLNNEASELKYLVLRSEIEALIEESRLIKSLKPKYNIVFRDDKSYSYVYFTKENFPKIFINHEHPKKLLEPFVRIGPFTENGTLRLALKTIRRYFPYCTCLRQGYGKASLPAYSHLRDCLNAQIGRCFGYCCKKTDPSDKIAALPSVARNNKKAYAKNIRTIKTILRGQSKKLLKTLTDIKEKNALNNIFQHHPYVATGFVAGGHAVSKNAVSEKWLAAGAKVECYDISNLSGKEAVGVLTTLKKIAGSWLPDKNAYRKFRIRMPEQSSIRKAHTNKYFRNDPAMINQILTRRLNHPEWPYPDLIIIDGGITQFRAAKFVISSKFQVLSSKIQLISFAKPQKLVYGLKPKDEPTPISQLPKDFQELIEQAIYQTHNFAIRYHRQVRNKKFFN</sequence>
<feature type="domain" description="GIY-YIG" evidence="6">
    <location>
        <begin position="14"/>
        <end position="89"/>
    </location>
</feature>
<dbReference type="GO" id="GO:0006289">
    <property type="term" value="P:nucleotide-excision repair"/>
    <property type="evidence" value="ECO:0007669"/>
    <property type="project" value="InterPro"/>
</dbReference>
<evidence type="ECO:0008006" key="10">
    <source>
        <dbReference type="Google" id="ProtNLM"/>
    </source>
</evidence>
<dbReference type="EMBL" id="MHJL01000015">
    <property type="protein sequence ID" value="OGY67799.1"/>
    <property type="molecule type" value="Genomic_DNA"/>
</dbReference>
<dbReference type="Pfam" id="PF08459">
    <property type="entry name" value="UvrC_RNaseH_dom"/>
    <property type="match status" value="1"/>
</dbReference>
<evidence type="ECO:0000256" key="4">
    <source>
        <dbReference type="ARBA" id="ARBA00022881"/>
    </source>
</evidence>
<dbReference type="InterPro" id="IPR047296">
    <property type="entry name" value="GIY-YIG_UvrC_Cho"/>
</dbReference>
<name>A0A1G1ZTJ3_9BACT</name>
<accession>A0A1G1ZTJ3</accession>
<evidence type="ECO:0000259" key="7">
    <source>
        <dbReference type="PROSITE" id="PS50165"/>
    </source>
</evidence>
<dbReference type="InterPro" id="IPR035901">
    <property type="entry name" value="GIY-YIG_endonuc_sf"/>
</dbReference>
<evidence type="ECO:0000313" key="8">
    <source>
        <dbReference type="EMBL" id="OGY67799.1"/>
    </source>
</evidence>
<proteinExistence type="predicted"/>
<dbReference type="SUPFAM" id="SSF82771">
    <property type="entry name" value="GIY-YIG endonuclease"/>
    <property type="match status" value="1"/>
</dbReference>
<organism evidence="8 9">
    <name type="scientific">Candidatus Harrisonbacteria bacterium RIFCSPLOWO2_02_FULL_41_13b</name>
    <dbReference type="NCBI Taxonomy" id="1798409"/>
    <lineage>
        <taxon>Bacteria</taxon>
        <taxon>Candidatus Harrisoniibacteriota</taxon>
    </lineage>
</organism>
<gene>
    <name evidence="8" type="ORF">A3I24_01305</name>
</gene>
<dbReference type="PROSITE" id="PS50165">
    <property type="entry name" value="UVRC"/>
    <property type="match status" value="1"/>
</dbReference>
<dbReference type="PANTHER" id="PTHR30562:SF1">
    <property type="entry name" value="UVRABC SYSTEM PROTEIN C"/>
    <property type="match status" value="1"/>
</dbReference>
<keyword evidence="2" id="KW-0227">DNA damage</keyword>
<dbReference type="Gene3D" id="3.30.420.340">
    <property type="entry name" value="UvrC, RNAse H endonuclease domain"/>
    <property type="match status" value="1"/>
</dbReference>
<dbReference type="InterPro" id="IPR000305">
    <property type="entry name" value="GIY-YIG_endonuc"/>
</dbReference>
<dbReference type="CDD" id="cd10434">
    <property type="entry name" value="GIY-YIG_UvrC_Cho"/>
    <property type="match status" value="1"/>
</dbReference>
<keyword evidence="5" id="KW-0234">DNA repair</keyword>
<dbReference type="PANTHER" id="PTHR30562">
    <property type="entry name" value="UVRC/OXIDOREDUCTASE"/>
    <property type="match status" value="1"/>
</dbReference>
<evidence type="ECO:0000256" key="3">
    <source>
        <dbReference type="ARBA" id="ARBA00022769"/>
    </source>
</evidence>
<evidence type="ECO:0000256" key="5">
    <source>
        <dbReference type="ARBA" id="ARBA00023204"/>
    </source>
</evidence>
<keyword evidence="4" id="KW-0267">Excision nuclease</keyword>
<feature type="domain" description="UvrC family homology region profile" evidence="7">
    <location>
        <begin position="274"/>
        <end position="373"/>
    </location>
</feature>
<keyword evidence="3" id="KW-0228">DNA excision</keyword>
<dbReference type="Proteomes" id="UP000177690">
    <property type="component" value="Unassembled WGS sequence"/>
</dbReference>
<evidence type="ECO:0000256" key="2">
    <source>
        <dbReference type="ARBA" id="ARBA00022763"/>
    </source>
</evidence>
<keyword evidence="1" id="KW-0963">Cytoplasm</keyword>
<evidence type="ECO:0000259" key="6">
    <source>
        <dbReference type="PROSITE" id="PS50164"/>
    </source>
</evidence>
<dbReference type="PROSITE" id="PS50164">
    <property type="entry name" value="GIY_YIG"/>
    <property type="match status" value="1"/>
</dbReference>
<dbReference type="STRING" id="1798409.A3I24_01305"/>
<dbReference type="InterPro" id="IPR001162">
    <property type="entry name" value="UvrC_RNase_H_dom"/>
</dbReference>
<dbReference type="FunFam" id="3.40.1440.10:FF:000001">
    <property type="entry name" value="UvrABC system protein C"/>
    <property type="match status" value="1"/>
</dbReference>
<dbReference type="GO" id="GO:0009380">
    <property type="term" value="C:excinuclease repair complex"/>
    <property type="evidence" value="ECO:0007669"/>
    <property type="project" value="TreeGrafter"/>
</dbReference>
<dbReference type="Gene3D" id="3.40.1440.10">
    <property type="entry name" value="GIY-YIG endonuclease"/>
    <property type="match status" value="1"/>
</dbReference>
<comment type="caution">
    <text evidence="8">The sequence shown here is derived from an EMBL/GenBank/DDBJ whole genome shotgun (WGS) entry which is preliminary data.</text>
</comment>
<reference evidence="8 9" key="1">
    <citation type="journal article" date="2016" name="Nat. Commun.">
        <title>Thousands of microbial genomes shed light on interconnected biogeochemical processes in an aquifer system.</title>
        <authorList>
            <person name="Anantharaman K."/>
            <person name="Brown C.T."/>
            <person name="Hug L.A."/>
            <person name="Sharon I."/>
            <person name="Castelle C.J."/>
            <person name="Probst A.J."/>
            <person name="Thomas B.C."/>
            <person name="Singh A."/>
            <person name="Wilkins M.J."/>
            <person name="Karaoz U."/>
            <person name="Brodie E.L."/>
            <person name="Williams K.H."/>
            <person name="Hubbard S.S."/>
            <person name="Banfield J.F."/>
        </authorList>
    </citation>
    <scope>NUCLEOTIDE SEQUENCE [LARGE SCALE GENOMIC DNA]</scope>
</reference>
<dbReference type="SMART" id="SM00465">
    <property type="entry name" value="GIYc"/>
    <property type="match status" value="1"/>
</dbReference>
<dbReference type="AlphaFoldDB" id="A0A1G1ZTJ3"/>
<dbReference type="InterPro" id="IPR050066">
    <property type="entry name" value="UvrABC_protein_C"/>
</dbReference>
<evidence type="ECO:0000313" key="9">
    <source>
        <dbReference type="Proteomes" id="UP000177690"/>
    </source>
</evidence>